<protein>
    <recommendedName>
        <fullName evidence="17">BET1 homolog</fullName>
    </recommendedName>
    <alternativeName>
        <fullName evidence="18">Golgi vesicular membrane-trafficking protein p18</fullName>
    </alternativeName>
</protein>
<evidence type="ECO:0000256" key="6">
    <source>
        <dbReference type="ARBA" id="ARBA00022892"/>
    </source>
</evidence>
<dbReference type="GO" id="GO:0015031">
    <property type="term" value="P:protein transport"/>
    <property type="evidence" value="ECO:0007669"/>
    <property type="project" value="UniProtKB-KW"/>
</dbReference>
<feature type="transmembrane region" description="Helical" evidence="20">
    <location>
        <begin position="88"/>
        <end position="107"/>
    </location>
</feature>
<organism evidence="22 23">
    <name type="scientific">Acanthoscelides obtectus</name>
    <name type="common">Bean weevil</name>
    <name type="synonym">Bruchus obtectus</name>
    <dbReference type="NCBI Taxonomy" id="200917"/>
    <lineage>
        <taxon>Eukaryota</taxon>
        <taxon>Metazoa</taxon>
        <taxon>Ecdysozoa</taxon>
        <taxon>Arthropoda</taxon>
        <taxon>Hexapoda</taxon>
        <taxon>Insecta</taxon>
        <taxon>Pterygota</taxon>
        <taxon>Neoptera</taxon>
        <taxon>Endopterygota</taxon>
        <taxon>Coleoptera</taxon>
        <taxon>Polyphaga</taxon>
        <taxon>Cucujiformia</taxon>
        <taxon>Chrysomeloidea</taxon>
        <taxon>Chrysomelidae</taxon>
        <taxon>Bruchinae</taxon>
        <taxon>Bruchini</taxon>
        <taxon>Acanthoscelides</taxon>
    </lineage>
</organism>
<dbReference type="InterPro" id="IPR000727">
    <property type="entry name" value="T_SNARE_dom"/>
</dbReference>
<keyword evidence="6" id="KW-0931">ER-Golgi transport</keyword>
<evidence type="ECO:0000256" key="9">
    <source>
        <dbReference type="ARBA" id="ARBA00023034"/>
    </source>
</evidence>
<proteinExistence type="inferred from homology"/>
<comment type="subcellular location">
    <subcellularLocation>
        <location evidence="14">Endomembrane system</location>
        <topology evidence="14">Single-pass type IV membrane protein</topology>
    </subcellularLocation>
    <subcellularLocation>
        <location evidence="1">Endoplasmic reticulum membrane</location>
        <topology evidence="1">Single-pass membrane protein</topology>
    </subcellularLocation>
    <subcellularLocation>
        <location evidence="12">Golgi apparatus</location>
        <location evidence="12">cis-Golgi network membrane</location>
    </subcellularLocation>
</comment>
<comment type="function">
    <text evidence="15">Required for vesicular transport from the ER to the Golgi complex. Functions as a SNARE involved in the docking process of ER-derived vesicles with the cis-Golgi membrane.</text>
</comment>
<dbReference type="SUPFAM" id="SSF58038">
    <property type="entry name" value="SNARE fusion complex"/>
    <property type="match status" value="1"/>
</dbReference>
<dbReference type="AlphaFoldDB" id="A0A9P0PAI2"/>
<evidence type="ECO:0000256" key="3">
    <source>
        <dbReference type="ARBA" id="ARBA00022553"/>
    </source>
</evidence>
<dbReference type="EMBL" id="CAKOFQ010006853">
    <property type="protein sequence ID" value="CAH1977052.1"/>
    <property type="molecule type" value="Genomic_DNA"/>
</dbReference>
<evidence type="ECO:0000256" key="2">
    <source>
        <dbReference type="ARBA" id="ARBA00022448"/>
    </source>
</evidence>
<dbReference type="PANTHER" id="PTHR12791">
    <property type="entry name" value="GOLGI SNARE BET1-RELATED"/>
    <property type="match status" value="1"/>
</dbReference>
<keyword evidence="9" id="KW-0333">Golgi apparatus</keyword>
<keyword evidence="3" id="KW-0597">Phosphoprotein</keyword>
<evidence type="ECO:0000313" key="22">
    <source>
        <dbReference type="EMBL" id="CAH1977052.1"/>
    </source>
</evidence>
<evidence type="ECO:0000256" key="4">
    <source>
        <dbReference type="ARBA" id="ARBA00022692"/>
    </source>
</evidence>
<accession>A0A9P0PAI2</accession>
<dbReference type="Gene3D" id="1.20.5.110">
    <property type="match status" value="1"/>
</dbReference>
<reference evidence="22" key="1">
    <citation type="submission" date="2022-03" db="EMBL/GenBank/DDBJ databases">
        <authorList>
            <person name="Sayadi A."/>
        </authorList>
    </citation>
    <scope>NUCLEOTIDE SEQUENCE</scope>
</reference>
<evidence type="ECO:0000256" key="13">
    <source>
        <dbReference type="ARBA" id="ARBA00037962"/>
    </source>
</evidence>
<evidence type="ECO:0000256" key="20">
    <source>
        <dbReference type="SAM" id="Phobius"/>
    </source>
</evidence>
<evidence type="ECO:0000256" key="12">
    <source>
        <dbReference type="ARBA" id="ARBA00024188"/>
    </source>
</evidence>
<feature type="region of interest" description="Disordered" evidence="19">
    <location>
        <begin position="1"/>
        <end position="25"/>
    </location>
</feature>
<keyword evidence="23" id="KW-1185">Reference proteome</keyword>
<dbReference type="GO" id="GO:0016192">
    <property type="term" value="P:vesicle-mediated transport"/>
    <property type="evidence" value="ECO:0007669"/>
    <property type="project" value="UniProtKB-KW"/>
</dbReference>
<keyword evidence="11 20" id="KW-0472">Membrane</keyword>
<evidence type="ECO:0000256" key="10">
    <source>
        <dbReference type="ARBA" id="ARBA00023054"/>
    </source>
</evidence>
<evidence type="ECO:0000256" key="16">
    <source>
        <dbReference type="ARBA" id="ARBA00063965"/>
    </source>
</evidence>
<evidence type="ECO:0000259" key="21">
    <source>
        <dbReference type="PROSITE" id="PS50192"/>
    </source>
</evidence>
<evidence type="ECO:0000256" key="19">
    <source>
        <dbReference type="SAM" id="MobiDB-lite"/>
    </source>
</evidence>
<keyword evidence="10" id="KW-0175">Coiled coil</keyword>
<comment type="similarity">
    <text evidence="13">Belongs to the BET1 family.</text>
</comment>
<keyword evidence="7" id="KW-0653">Protein transport</keyword>
<keyword evidence="4 20" id="KW-0812">Transmembrane</keyword>
<dbReference type="Proteomes" id="UP001152888">
    <property type="component" value="Unassembled WGS sequence"/>
</dbReference>
<evidence type="ECO:0000256" key="17">
    <source>
        <dbReference type="ARBA" id="ARBA00071590"/>
    </source>
</evidence>
<evidence type="ECO:0000256" key="1">
    <source>
        <dbReference type="ARBA" id="ARBA00004389"/>
    </source>
</evidence>
<dbReference type="GO" id="GO:0005794">
    <property type="term" value="C:Golgi apparatus"/>
    <property type="evidence" value="ECO:0007669"/>
    <property type="project" value="UniProtKB-SubCell"/>
</dbReference>
<keyword evidence="8 20" id="KW-1133">Transmembrane helix</keyword>
<evidence type="ECO:0000256" key="15">
    <source>
        <dbReference type="ARBA" id="ARBA00054011"/>
    </source>
</evidence>
<keyword evidence="5" id="KW-0256">Endoplasmic reticulum</keyword>
<dbReference type="CDD" id="cd15853">
    <property type="entry name" value="SNARE_Bet1"/>
    <property type="match status" value="1"/>
</dbReference>
<dbReference type="GO" id="GO:0005789">
    <property type="term" value="C:endoplasmic reticulum membrane"/>
    <property type="evidence" value="ECO:0007669"/>
    <property type="project" value="UniProtKB-SubCell"/>
</dbReference>
<sequence length="110" mass="12962">MRRAHAGNYYEPVPQSSNEIEEENDRMTNDLKEKIGVLKSLSIDIGNEVKYQDKLLRDVDDDLDRTGGFLGNTMNRVLRLGRGSHNYYILYMFLFSIFVFFILYLVIKFR</sequence>
<comment type="subunit">
    <text evidence="16">Interacts with SNARE complex members GOSR2, SEC22B and STX5. Interacts with LMAN1/ERGIC53. Interacts with STX17.</text>
</comment>
<dbReference type="PROSITE" id="PS50192">
    <property type="entry name" value="T_SNARE"/>
    <property type="match status" value="1"/>
</dbReference>
<dbReference type="InterPro" id="IPR039899">
    <property type="entry name" value="BET1_SNARE"/>
</dbReference>
<comment type="caution">
    <text evidence="22">The sequence shown here is derived from an EMBL/GenBank/DDBJ whole genome shotgun (WGS) entry which is preliminary data.</text>
</comment>
<dbReference type="SMART" id="SM00397">
    <property type="entry name" value="t_SNARE"/>
    <property type="match status" value="1"/>
</dbReference>
<dbReference type="FunFam" id="1.20.5.110:FF:000026">
    <property type="entry name" value="BET1 homolog"/>
    <property type="match status" value="1"/>
</dbReference>
<evidence type="ECO:0000256" key="7">
    <source>
        <dbReference type="ARBA" id="ARBA00022927"/>
    </source>
</evidence>
<evidence type="ECO:0000256" key="18">
    <source>
        <dbReference type="ARBA" id="ARBA00077825"/>
    </source>
</evidence>
<evidence type="ECO:0000256" key="5">
    <source>
        <dbReference type="ARBA" id="ARBA00022824"/>
    </source>
</evidence>
<gene>
    <name evidence="22" type="ORF">ACAOBT_LOCUS12426</name>
</gene>
<keyword evidence="2" id="KW-0813">Transport</keyword>
<dbReference type="OrthoDB" id="448250at2759"/>
<feature type="domain" description="T-SNARE coiled-coil homology" evidence="21">
    <location>
        <begin position="18"/>
        <end position="80"/>
    </location>
</feature>
<evidence type="ECO:0000313" key="23">
    <source>
        <dbReference type="Proteomes" id="UP001152888"/>
    </source>
</evidence>
<evidence type="ECO:0000256" key="8">
    <source>
        <dbReference type="ARBA" id="ARBA00022989"/>
    </source>
</evidence>
<evidence type="ECO:0000256" key="14">
    <source>
        <dbReference type="ARBA" id="ARBA00046280"/>
    </source>
</evidence>
<name>A0A9P0PAI2_ACAOB</name>
<evidence type="ECO:0000256" key="11">
    <source>
        <dbReference type="ARBA" id="ARBA00023136"/>
    </source>
</evidence>